<reference evidence="2" key="1">
    <citation type="journal article" date="2011" name="J. Bacteriol.">
        <title>Genome sequences of eight morphologically diverse alphaproteobacteria.</title>
        <authorList>
            <consortium name="US DOE Joint Genome Institute"/>
            <person name="Brown P.J."/>
            <person name="Kysela D.T."/>
            <person name="Buechlein A."/>
            <person name="Hemmerich C."/>
            <person name="Brun Y.V."/>
        </authorList>
    </citation>
    <scope>NUCLEOTIDE SEQUENCE [LARGE SCALE GENOMIC DNA]</scope>
    <source>
        <strain evidence="2">ATCC 15264 / DSM 4735 / LMG 14903 / NBRC 16000 / CB 81</strain>
    </source>
</reference>
<dbReference type="AlphaFoldDB" id="D9QFW4"/>
<proteinExistence type="predicted"/>
<dbReference type="Proteomes" id="UP000002696">
    <property type="component" value="Chromosome"/>
</dbReference>
<dbReference type="InParanoid" id="D9QFW4"/>
<sequence length="79" mass="8650">MPQSDNQRIADLERRLGTLEEEAGALWLIIRVLAQRRTTETSLELASVIQACAAASAPFPVAYDALTNLLDSIENAPRL</sequence>
<protein>
    <submittedName>
        <fullName evidence="1">Uncharacterized protein</fullName>
    </submittedName>
</protein>
<evidence type="ECO:0000313" key="1">
    <source>
        <dbReference type="EMBL" id="ADL00678.1"/>
    </source>
</evidence>
<dbReference type="HOGENOM" id="CLU_2599167_0_0_5"/>
<dbReference type="STRING" id="633149.Bresu_1366"/>
<dbReference type="BioCyc" id="BSUB633149:G1GM8-1359-MONOMER"/>
<name>D9QFW4_BRESC</name>
<gene>
    <name evidence="1" type="ordered locus">Bresu_1366</name>
</gene>
<keyword evidence="2" id="KW-1185">Reference proteome</keyword>
<organism evidence="1 2">
    <name type="scientific">Brevundimonas subvibrioides (strain ATCC 15264 / DSM 4735 / LMG 14903 / NBRC 16000 / CB 81)</name>
    <name type="common">Caulobacter subvibrioides</name>
    <dbReference type="NCBI Taxonomy" id="633149"/>
    <lineage>
        <taxon>Bacteria</taxon>
        <taxon>Pseudomonadati</taxon>
        <taxon>Pseudomonadota</taxon>
        <taxon>Alphaproteobacteria</taxon>
        <taxon>Caulobacterales</taxon>
        <taxon>Caulobacteraceae</taxon>
        <taxon>Brevundimonas</taxon>
    </lineage>
</organism>
<evidence type="ECO:0000313" key="2">
    <source>
        <dbReference type="Proteomes" id="UP000002696"/>
    </source>
</evidence>
<dbReference type="KEGG" id="bsb:Bresu_1366"/>
<accession>D9QFW4</accession>
<dbReference type="RefSeq" id="WP_013268781.1">
    <property type="nucleotide sequence ID" value="NC_014375.1"/>
</dbReference>
<dbReference type="EMBL" id="CP002102">
    <property type="protein sequence ID" value="ADL00678.1"/>
    <property type="molecule type" value="Genomic_DNA"/>
</dbReference>